<gene>
    <name evidence="1" type="ORF">FH608_041480</name>
</gene>
<proteinExistence type="predicted"/>
<reference evidence="1 2" key="1">
    <citation type="submission" date="2019-10" db="EMBL/GenBank/DDBJ databases">
        <title>Nonomuraea sp. nov., isolated from Phyllanthus amarus.</title>
        <authorList>
            <person name="Klykleung N."/>
            <person name="Tanasupawat S."/>
        </authorList>
    </citation>
    <scope>NUCLEOTIDE SEQUENCE [LARGE SCALE GENOMIC DNA]</scope>
    <source>
        <strain evidence="1 2">PA1-10</strain>
    </source>
</reference>
<sequence length="60" mass="5905">MARYPRREGHVVAVVAGVKPAVTPSPSTAGREHACDAGGSQALEVAVCVISYLAAAAAGG</sequence>
<accession>A0A5C4VH37</accession>
<dbReference type="RefSeq" id="WP_139636197.1">
    <property type="nucleotide sequence ID" value="NZ_CP045572.1"/>
</dbReference>
<dbReference type="AlphaFoldDB" id="A0A5C4VH37"/>
<evidence type="ECO:0000313" key="1">
    <source>
        <dbReference type="EMBL" id="KAB8188958.1"/>
    </source>
</evidence>
<dbReference type="Proteomes" id="UP000312512">
    <property type="component" value="Unassembled WGS sequence"/>
</dbReference>
<accession>A0A5P9YV03</accession>
<dbReference type="EMBL" id="VDLX02000022">
    <property type="protein sequence ID" value="KAB8188958.1"/>
    <property type="molecule type" value="Genomic_DNA"/>
</dbReference>
<organism evidence="1 2">
    <name type="scientific">Nonomuraea phyllanthi</name>
    <dbReference type="NCBI Taxonomy" id="2219224"/>
    <lineage>
        <taxon>Bacteria</taxon>
        <taxon>Bacillati</taxon>
        <taxon>Actinomycetota</taxon>
        <taxon>Actinomycetes</taxon>
        <taxon>Streptosporangiales</taxon>
        <taxon>Streptosporangiaceae</taxon>
        <taxon>Nonomuraea</taxon>
    </lineage>
</organism>
<protein>
    <submittedName>
        <fullName evidence="1">Uncharacterized protein</fullName>
    </submittedName>
</protein>
<evidence type="ECO:0000313" key="2">
    <source>
        <dbReference type="Proteomes" id="UP000312512"/>
    </source>
</evidence>
<comment type="caution">
    <text evidence="1">The sequence shown here is derived from an EMBL/GenBank/DDBJ whole genome shotgun (WGS) entry which is preliminary data.</text>
</comment>
<name>A0A5C4VH37_9ACTN</name>
<keyword evidence="2" id="KW-1185">Reference proteome</keyword>